<organism evidence="1 2">
    <name type="scientific">Pseudomonas saponiphila</name>
    <dbReference type="NCBI Taxonomy" id="556534"/>
    <lineage>
        <taxon>Bacteria</taxon>
        <taxon>Pseudomonadati</taxon>
        <taxon>Pseudomonadota</taxon>
        <taxon>Gammaproteobacteria</taxon>
        <taxon>Pseudomonadales</taxon>
        <taxon>Pseudomonadaceae</taxon>
        <taxon>Pseudomonas</taxon>
    </lineage>
</organism>
<protein>
    <submittedName>
        <fullName evidence="1">Uncharacterized protein</fullName>
    </submittedName>
</protein>
<dbReference type="EMBL" id="FNTJ01000001">
    <property type="protein sequence ID" value="SEC20428.1"/>
    <property type="molecule type" value="Genomic_DNA"/>
</dbReference>
<gene>
    <name evidence="1" type="ORF">SAMN05216178_3821</name>
</gene>
<dbReference type="Proteomes" id="UP000198982">
    <property type="component" value="Unassembled WGS sequence"/>
</dbReference>
<evidence type="ECO:0000313" key="1">
    <source>
        <dbReference type="EMBL" id="SEC20428.1"/>
    </source>
</evidence>
<evidence type="ECO:0000313" key="2">
    <source>
        <dbReference type="Proteomes" id="UP000198982"/>
    </source>
</evidence>
<accession>A0A1H4QLL4</accession>
<sequence>MRIIKVLLLPLLLILSLIGVDRLHGPRPVVPLAVPLVPGR</sequence>
<dbReference type="AlphaFoldDB" id="A0A1H4QLL4"/>
<keyword evidence="2" id="KW-1185">Reference proteome</keyword>
<reference evidence="2" key="1">
    <citation type="submission" date="2016-10" db="EMBL/GenBank/DDBJ databases">
        <authorList>
            <person name="Varghese N."/>
            <person name="Submissions S."/>
        </authorList>
    </citation>
    <scope>NUCLEOTIDE SEQUENCE [LARGE SCALE GENOMIC DNA]</scope>
    <source>
        <strain evidence="2">DSM 9751</strain>
    </source>
</reference>
<proteinExistence type="predicted"/>
<name>A0A1H4QLL4_9PSED</name>
<dbReference type="RefSeq" id="WP_019092738.1">
    <property type="nucleotide sequence ID" value="NZ_FNTJ01000001.1"/>
</dbReference>